<dbReference type="SUPFAM" id="SSF54631">
    <property type="entry name" value="CBS-domain pair"/>
    <property type="match status" value="3"/>
</dbReference>
<reference evidence="5" key="2">
    <citation type="submission" date="2020-03" db="EMBL/GenBank/DDBJ databases">
        <title>Complete Genome Sequences of Extremely Thermoacidophilic, Metal-Mobilizing Type-Strain Members of the Archaeal Family Sulfolobaceae: Acidianus brierleyi DSM-1651T, Acidianus sulfidivorans DSM-18786T, Metallosphaera hakonensis DSM-7519T, and Metallosphaera prunae DSM-10039T.</title>
        <authorList>
            <person name="Counts J.A."/>
            <person name="Kelly R.M."/>
        </authorList>
    </citation>
    <scope>NUCLEOTIDE SEQUENCE [LARGE SCALE GENOMIC DNA]</scope>
    <source>
        <strain evidence="5">HO1-1</strain>
    </source>
</reference>
<accession>A0A2U9IVU4</accession>
<feature type="domain" description="CBS" evidence="3">
    <location>
        <begin position="64"/>
        <end position="120"/>
    </location>
</feature>
<dbReference type="PANTHER" id="PTHR43080:SF2">
    <property type="entry name" value="CBS DOMAIN-CONTAINING PROTEIN"/>
    <property type="match status" value="1"/>
</dbReference>
<evidence type="ECO:0000313" key="5">
    <source>
        <dbReference type="Proteomes" id="UP000247586"/>
    </source>
</evidence>
<dbReference type="AlphaFoldDB" id="A0A2U9IVU4"/>
<reference evidence="4 5" key="1">
    <citation type="submission" date="2018-05" db="EMBL/GenBank/DDBJ databases">
        <title>Complete Genome Sequences of Extremely Thermoacidophilic, Metal-Mobilizing Type-Strain Members of the Archaeal Family Sulfolobaceae: Acidianus brierleyi DSM-1651T, Acidianus sulfidivorans DSM-18786T, Metallosphaera hakonensis DSM-7519T, and Metallosphaera prunae DSM-10039T.</title>
        <authorList>
            <person name="Counts J.A."/>
            <person name="Kelly R.M."/>
        </authorList>
    </citation>
    <scope>NUCLEOTIDE SEQUENCE [LARGE SCALE GENOMIC DNA]</scope>
    <source>
        <strain evidence="4 5">HO1-1</strain>
    </source>
</reference>
<keyword evidence="4" id="KW-0418">Kinase</keyword>
<dbReference type="STRING" id="1293036.GCA_001315825_01277"/>
<proteinExistence type="predicted"/>
<evidence type="ECO:0000256" key="1">
    <source>
        <dbReference type="ARBA" id="ARBA00023122"/>
    </source>
</evidence>
<keyword evidence="1 2" id="KW-0129">CBS domain</keyword>
<keyword evidence="5" id="KW-1185">Reference proteome</keyword>
<name>A0A2U9IVU4_9CREN</name>
<dbReference type="Proteomes" id="UP000247586">
    <property type="component" value="Chromosome"/>
</dbReference>
<dbReference type="Gene3D" id="3.10.580.10">
    <property type="entry name" value="CBS-domain"/>
    <property type="match status" value="3"/>
</dbReference>
<dbReference type="SMART" id="SM00116">
    <property type="entry name" value="CBS"/>
    <property type="match status" value="4"/>
</dbReference>
<dbReference type="InterPro" id="IPR051257">
    <property type="entry name" value="Diverse_CBS-Domain"/>
</dbReference>
<dbReference type="GO" id="GO:0016301">
    <property type="term" value="F:kinase activity"/>
    <property type="evidence" value="ECO:0007669"/>
    <property type="project" value="UniProtKB-KW"/>
</dbReference>
<dbReference type="Pfam" id="PF00571">
    <property type="entry name" value="CBS"/>
    <property type="match status" value="4"/>
</dbReference>
<dbReference type="RefSeq" id="WP_110369551.1">
    <property type="nucleotide sequence ID" value="NZ_CP029287.2"/>
</dbReference>
<dbReference type="OrthoDB" id="43333at2157"/>
<evidence type="ECO:0000313" key="4">
    <source>
        <dbReference type="EMBL" id="AWS00180.1"/>
    </source>
</evidence>
<dbReference type="PANTHER" id="PTHR43080">
    <property type="entry name" value="CBS DOMAIN-CONTAINING PROTEIN CBSX3, MITOCHONDRIAL"/>
    <property type="match status" value="1"/>
</dbReference>
<dbReference type="InterPro" id="IPR000644">
    <property type="entry name" value="CBS_dom"/>
</dbReference>
<organism evidence="4 5">
    <name type="scientific">Metallosphaera hakonensis JCM 8857 = DSM 7519</name>
    <dbReference type="NCBI Taxonomy" id="1293036"/>
    <lineage>
        <taxon>Archaea</taxon>
        <taxon>Thermoproteota</taxon>
        <taxon>Thermoprotei</taxon>
        <taxon>Sulfolobales</taxon>
        <taxon>Sulfolobaceae</taxon>
        <taxon>Metallosphaera</taxon>
    </lineage>
</organism>
<dbReference type="PROSITE" id="PS51371">
    <property type="entry name" value="CBS"/>
    <property type="match status" value="3"/>
</dbReference>
<dbReference type="EMBL" id="CP029287">
    <property type="protein sequence ID" value="AWS00180.1"/>
    <property type="molecule type" value="Genomic_DNA"/>
</dbReference>
<feature type="domain" description="CBS" evidence="3">
    <location>
        <begin position="187"/>
        <end position="238"/>
    </location>
</feature>
<reference evidence="5" key="3">
    <citation type="submission" date="2020-03" db="EMBL/GenBank/DDBJ databases">
        <title>Sequencing and Assembly of Multiple Reported Metal-Biooxidizing Members of the Extremely Thermoacidophilic Archaeal Family Sulfolobaceae.</title>
        <authorList>
            <person name="Counts J.A."/>
            <person name="Kelly R.M."/>
        </authorList>
    </citation>
    <scope>NUCLEOTIDE SEQUENCE [LARGE SCALE GENOMIC DNA]</scope>
    <source>
        <strain evidence="5">HO1-1</strain>
    </source>
</reference>
<keyword evidence="4" id="KW-0808">Transferase</keyword>
<gene>
    <name evidence="4" type="ORF">DFR87_11325</name>
</gene>
<protein>
    <submittedName>
        <fullName evidence="4">Histidine kinase</fullName>
    </submittedName>
</protein>
<dbReference type="InterPro" id="IPR046342">
    <property type="entry name" value="CBS_dom_sf"/>
</dbReference>
<evidence type="ECO:0000259" key="3">
    <source>
        <dbReference type="PROSITE" id="PS51371"/>
    </source>
</evidence>
<evidence type="ECO:0000256" key="2">
    <source>
        <dbReference type="PROSITE-ProRule" id="PRU00703"/>
    </source>
</evidence>
<dbReference type="GeneID" id="36835941"/>
<dbReference type="KEGG" id="mhk:DFR87_11325"/>
<feature type="domain" description="CBS" evidence="3">
    <location>
        <begin position="125"/>
        <end position="181"/>
    </location>
</feature>
<dbReference type="CDD" id="cd02205">
    <property type="entry name" value="CBS_pair_SF"/>
    <property type="match status" value="1"/>
</dbReference>
<sequence length="238" mass="26363">MKIRDVMTKELIKSNPDSELEDAMKIMITKGIRRLVVGDLLGIVTVRDLVYGWLEGKKRVKDVMTTDLLMVSPDLEVRQATKIMTGKGVGSLLVYENDKVVGIVTERDLLRSCRIEGEARVGDVMKVDPVISSPNASVMEIANVMKENWERHAIVVEESLPAGVISIRDVAESIVQGKAKSRASEIMRRPVYKVTPDSLLETARTLMSTENIGYLPVVDSRTVLGSVEEREILAVVSI</sequence>